<dbReference type="PANTHER" id="PTHR10671:SF108">
    <property type="entry name" value="CLAUDIN FAMILY PROTEIN-RELATED"/>
    <property type="match status" value="1"/>
</dbReference>
<dbReference type="InterPro" id="IPR050579">
    <property type="entry name" value="PMP-22/EMP/MP20-like"/>
</dbReference>
<accession>A0A8W8NJT0</accession>
<comment type="subcellular location">
    <subcellularLocation>
        <location evidence="1">Membrane</location>
        <topology evidence="1">Multi-pass membrane protein</topology>
    </subcellularLocation>
</comment>
<dbReference type="PANTHER" id="PTHR10671">
    <property type="entry name" value="EPITHELIAL MEMBRANE PROTEIN-RELATED"/>
    <property type="match status" value="1"/>
</dbReference>
<evidence type="ECO:0000313" key="6">
    <source>
        <dbReference type="EnsemblMetazoa" id="G5583.1:cds"/>
    </source>
</evidence>
<name>A0A8W8NJT0_MAGGI</name>
<sequence length="220" mass="24042">MAYDNDFFQSESDVGRSLLKAENGRFTVEKDYKPCASAISKHNWGNITHEADEDMTTSVLLIVALVLTICAVAFQIIGVAPPYWVSIDTVSLKMHYGLWTTCTEVQTGTTCEDSDADEDWKKAVRAMSILGLLVLSVAVFMTVLKLFVMKDKKPVLFAGIGTSFAGGIFILIAVAVFAAKQNDELANVDFTYHFAFAFSIIAMITAFAAGGVMLFSMTKE</sequence>
<evidence type="ECO:0000313" key="7">
    <source>
        <dbReference type="Proteomes" id="UP000005408"/>
    </source>
</evidence>
<evidence type="ECO:0000256" key="1">
    <source>
        <dbReference type="ARBA" id="ARBA00004141"/>
    </source>
</evidence>
<evidence type="ECO:0000256" key="2">
    <source>
        <dbReference type="ARBA" id="ARBA00022692"/>
    </source>
</evidence>
<feature type="transmembrane region" description="Helical" evidence="5">
    <location>
        <begin position="59"/>
        <end position="84"/>
    </location>
</feature>
<feature type="transmembrane region" description="Helical" evidence="5">
    <location>
        <begin position="126"/>
        <end position="148"/>
    </location>
</feature>
<organism evidence="6 7">
    <name type="scientific">Magallana gigas</name>
    <name type="common">Pacific oyster</name>
    <name type="synonym">Crassostrea gigas</name>
    <dbReference type="NCBI Taxonomy" id="29159"/>
    <lineage>
        <taxon>Eukaryota</taxon>
        <taxon>Metazoa</taxon>
        <taxon>Spiralia</taxon>
        <taxon>Lophotrochozoa</taxon>
        <taxon>Mollusca</taxon>
        <taxon>Bivalvia</taxon>
        <taxon>Autobranchia</taxon>
        <taxon>Pteriomorphia</taxon>
        <taxon>Ostreida</taxon>
        <taxon>Ostreoidea</taxon>
        <taxon>Ostreidae</taxon>
        <taxon>Magallana</taxon>
    </lineage>
</organism>
<proteinExistence type="predicted"/>
<reference evidence="6" key="1">
    <citation type="submission" date="2022-08" db="UniProtKB">
        <authorList>
            <consortium name="EnsemblMetazoa"/>
        </authorList>
    </citation>
    <scope>IDENTIFICATION</scope>
    <source>
        <strain evidence="6">05x7-T-G4-1.051#20</strain>
    </source>
</reference>
<keyword evidence="4 5" id="KW-0472">Membrane</keyword>
<evidence type="ECO:0000256" key="4">
    <source>
        <dbReference type="ARBA" id="ARBA00023136"/>
    </source>
</evidence>
<dbReference type="GO" id="GO:0005886">
    <property type="term" value="C:plasma membrane"/>
    <property type="evidence" value="ECO:0007669"/>
    <property type="project" value="TreeGrafter"/>
</dbReference>
<evidence type="ECO:0000256" key="5">
    <source>
        <dbReference type="SAM" id="Phobius"/>
    </source>
</evidence>
<evidence type="ECO:0000256" key="3">
    <source>
        <dbReference type="ARBA" id="ARBA00022989"/>
    </source>
</evidence>
<dbReference type="InterPro" id="IPR004031">
    <property type="entry name" value="PMP22/EMP/MP20/Claudin"/>
</dbReference>
<dbReference type="Pfam" id="PF00822">
    <property type="entry name" value="PMP22_Claudin"/>
    <property type="match status" value="1"/>
</dbReference>
<keyword evidence="3 5" id="KW-1133">Transmembrane helix</keyword>
<dbReference type="EnsemblMetazoa" id="G5583.1">
    <property type="protein sequence ID" value="G5583.1:cds"/>
    <property type="gene ID" value="G5583"/>
</dbReference>
<protein>
    <submittedName>
        <fullName evidence="6">Uncharacterized protein</fullName>
    </submittedName>
</protein>
<keyword evidence="2 5" id="KW-0812">Transmembrane</keyword>
<feature type="transmembrane region" description="Helical" evidence="5">
    <location>
        <begin position="155"/>
        <end position="178"/>
    </location>
</feature>
<dbReference type="Gene3D" id="1.20.140.150">
    <property type="match status" value="1"/>
</dbReference>
<keyword evidence="7" id="KW-1185">Reference proteome</keyword>
<dbReference type="Proteomes" id="UP000005408">
    <property type="component" value="Unassembled WGS sequence"/>
</dbReference>
<feature type="transmembrane region" description="Helical" evidence="5">
    <location>
        <begin position="190"/>
        <end position="215"/>
    </location>
</feature>
<dbReference type="AlphaFoldDB" id="A0A8W8NJT0"/>